<dbReference type="Proteomes" id="UP000009888">
    <property type="component" value="Unassembled WGS sequence"/>
</dbReference>
<keyword evidence="2" id="KW-1185">Reference proteome</keyword>
<dbReference type="GO" id="GO:0005737">
    <property type="term" value="C:cytoplasm"/>
    <property type="evidence" value="ECO:0007669"/>
    <property type="project" value="TreeGrafter"/>
</dbReference>
<dbReference type="PANTHER" id="PTHR48100">
    <property type="entry name" value="BROAD-SPECIFICITY PHOSPHATASE YOR283W-RELATED"/>
    <property type="match status" value="1"/>
</dbReference>
<accession>K9EXD3</accession>
<dbReference type="InterPro" id="IPR013078">
    <property type="entry name" value="His_Pase_superF_clade-1"/>
</dbReference>
<gene>
    <name evidence="1" type="ORF">HMPREF9233_00434</name>
</gene>
<dbReference type="PANTHER" id="PTHR48100:SF51">
    <property type="entry name" value="PHOSPHOGLYCERATE MUTASE"/>
    <property type="match status" value="1"/>
</dbReference>
<dbReference type="InterPro" id="IPR050275">
    <property type="entry name" value="PGM_Phosphatase"/>
</dbReference>
<dbReference type="SMART" id="SM00855">
    <property type="entry name" value="PGAM"/>
    <property type="match status" value="1"/>
</dbReference>
<dbReference type="Gene3D" id="3.40.50.1240">
    <property type="entry name" value="Phosphoglycerate mutase-like"/>
    <property type="match status" value="1"/>
</dbReference>
<dbReference type="InterPro" id="IPR029033">
    <property type="entry name" value="His_PPase_superfam"/>
</dbReference>
<dbReference type="SUPFAM" id="SSF53254">
    <property type="entry name" value="Phosphoglycerate mutase-like"/>
    <property type="match status" value="1"/>
</dbReference>
<reference evidence="1 2" key="1">
    <citation type="submission" date="2012-09" db="EMBL/GenBank/DDBJ databases">
        <title>The Genome Sequence of Actinobaculum massiliae ACS-171-V-COL2.</title>
        <authorList>
            <consortium name="The Broad Institute Genome Sequencing Platform"/>
            <person name="Earl A."/>
            <person name="Ward D."/>
            <person name="Feldgarden M."/>
            <person name="Gevers D."/>
            <person name="Saerens B."/>
            <person name="Vaneechoutte M."/>
            <person name="Walker B."/>
            <person name="Young S.K."/>
            <person name="Zeng Q."/>
            <person name="Gargeya S."/>
            <person name="Fitzgerald M."/>
            <person name="Haas B."/>
            <person name="Abouelleil A."/>
            <person name="Alvarado L."/>
            <person name="Arachchi H.M."/>
            <person name="Berlin A."/>
            <person name="Chapman S.B."/>
            <person name="Goldberg J."/>
            <person name="Griggs A."/>
            <person name="Gujja S."/>
            <person name="Hansen M."/>
            <person name="Howarth C."/>
            <person name="Imamovic A."/>
            <person name="Larimer J."/>
            <person name="McCowen C."/>
            <person name="Montmayeur A."/>
            <person name="Murphy C."/>
            <person name="Neiman D."/>
            <person name="Pearson M."/>
            <person name="Priest M."/>
            <person name="Roberts A."/>
            <person name="Saif S."/>
            <person name="Shea T."/>
            <person name="Sisk P."/>
            <person name="Sykes S."/>
            <person name="Wortman J."/>
            <person name="Nusbaum C."/>
            <person name="Birren B."/>
        </authorList>
    </citation>
    <scope>NUCLEOTIDE SEQUENCE [LARGE SCALE GENOMIC DNA]</scope>
    <source>
        <strain evidence="2">ACS-171-V-Col2</strain>
    </source>
</reference>
<dbReference type="eggNOG" id="COG0406">
    <property type="taxonomic scope" value="Bacteria"/>
</dbReference>
<dbReference type="EMBL" id="AGWL01000002">
    <property type="protein sequence ID" value="EKU95647.1"/>
    <property type="molecule type" value="Genomic_DNA"/>
</dbReference>
<dbReference type="AlphaFoldDB" id="K9EXD3"/>
<evidence type="ECO:0000313" key="1">
    <source>
        <dbReference type="EMBL" id="EKU95647.1"/>
    </source>
</evidence>
<dbReference type="RefSeq" id="WP_007000652.1">
    <property type="nucleotide sequence ID" value="NZ_JH992955.1"/>
</dbReference>
<evidence type="ECO:0008006" key="3">
    <source>
        <dbReference type="Google" id="ProtNLM"/>
    </source>
</evidence>
<dbReference type="GO" id="GO:0016791">
    <property type="term" value="F:phosphatase activity"/>
    <property type="evidence" value="ECO:0007669"/>
    <property type="project" value="TreeGrafter"/>
</dbReference>
<sequence length="221" mass="24691">MIDVTRIHIVRHGEVDNPSGELYGRQPGFHLTERGRTMGNRLAEHFEGHDIRAVIASPLERAIETATPTAELFELPVDTDPNLIEAGNKFEGINVNRNRAILAHPKFWPWYVNPFTPSWGEPYTEIVDRMSQAVRDALTRARGGEAVLVSHQQPIWVLRLFVEGRSLAHDPRRRQCALASVTTLTFQARRLVALDYAEPAADLVAASRDITPGTSGAELKK</sequence>
<organism evidence="1 2">
    <name type="scientific">Actinobaculum massiliense ACS-171-V-Col2</name>
    <dbReference type="NCBI Taxonomy" id="883066"/>
    <lineage>
        <taxon>Bacteria</taxon>
        <taxon>Bacillati</taxon>
        <taxon>Actinomycetota</taxon>
        <taxon>Actinomycetes</taxon>
        <taxon>Actinomycetales</taxon>
        <taxon>Actinomycetaceae</taxon>
        <taxon>Actinobaculum</taxon>
    </lineage>
</organism>
<dbReference type="CDD" id="cd07067">
    <property type="entry name" value="HP_PGM_like"/>
    <property type="match status" value="1"/>
</dbReference>
<dbReference type="STRING" id="202789.GCA_001457435_01701"/>
<proteinExistence type="predicted"/>
<dbReference type="Pfam" id="PF00300">
    <property type="entry name" value="His_Phos_1"/>
    <property type="match status" value="1"/>
</dbReference>
<name>K9EXD3_9ACTO</name>
<dbReference type="HOGENOM" id="CLU_033323_5_1_11"/>
<protein>
    <recommendedName>
        <fullName evidence="3">Histidine phosphatase family protein</fullName>
    </recommendedName>
</protein>
<comment type="caution">
    <text evidence="1">The sequence shown here is derived from an EMBL/GenBank/DDBJ whole genome shotgun (WGS) entry which is preliminary data.</text>
</comment>
<dbReference type="PATRIC" id="fig|883066.3.peg.456"/>
<evidence type="ECO:0000313" key="2">
    <source>
        <dbReference type="Proteomes" id="UP000009888"/>
    </source>
</evidence>